<accession>A0A6G1JJN8</accession>
<sequence length="51" mass="5854">LNIYTNRSKIDSRISAVAVCLYIQQTRSAYLRLSTTSIVYIVELYRISLAL</sequence>
<feature type="non-terminal residue" evidence="1">
    <location>
        <position position="1"/>
    </location>
</feature>
<gene>
    <name evidence="1" type="ORF">K458DRAFT_288922</name>
</gene>
<keyword evidence="2" id="KW-1185">Reference proteome</keyword>
<evidence type="ECO:0000313" key="2">
    <source>
        <dbReference type="Proteomes" id="UP000799291"/>
    </source>
</evidence>
<dbReference type="AlphaFoldDB" id="A0A6G1JJN8"/>
<organism evidence="1 2">
    <name type="scientific">Lentithecium fluviatile CBS 122367</name>
    <dbReference type="NCBI Taxonomy" id="1168545"/>
    <lineage>
        <taxon>Eukaryota</taxon>
        <taxon>Fungi</taxon>
        <taxon>Dikarya</taxon>
        <taxon>Ascomycota</taxon>
        <taxon>Pezizomycotina</taxon>
        <taxon>Dothideomycetes</taxon>
        <taxon>Pleosporomycetidae</taxon>
        <taxon>Pleosporales</taxon>
        <taxon>Massarineae</taxon>
        <taxon>Lentitheciaceae</taxon>
        <taxon>Lentithecium</taxon>
    </lineage>
</organism>
<reference evidence="1" key="1">
    <citation type="journal article" date="2020" name="Stud. Mycol.">
        <title>101 Dothideomycetes genomes: a test case for predicting lifestyles and emergence of pathogens.</title>
        <authorList>
            <person name="Haridas S."/>
            <person name="Albert R."/>
            <person name="Binder M."/>
            <person name="Bloem J."/>
            <person name="Labutti K."/>
            <person name="Salamov A."/>
            <person name="Andreopoulos B."/>
            <person name="Baker S."/>
            <person name="Barry K."/>
            <person name="Bills G."/>
            <person name="Bluhm B."/>
            <person name="Cannon C."/>
            <person name="Castanera R."/>
            <person name="Culley D."/>
            <person name="Daum C."/>
            <person name="Ezra D."/>
            <person name="Gonzalez J."/>
            <person name="Henrissat B."/>
            <person name="Kuo A."/>
            <person name="Liang C."/>
            <person name="Lipzen A."/>
            <person name="Lutzoni F."/>
            <person name="Magnuson J."/>
            <person name="Mondo S."/>
            <person name="Nolan M."/>
            <person name="Ohm R."/>
            <person name="Pangilinan J."/>
            <person name="Park H.-J."/>
            <person name="Ramirez L."/>
            <person name="Alfaro M."/>
            <person name="Sun H."/>
            <person name="Tritt A."/>
            <person name="Yoshinaga Y."/>
            <person name="Zwiers L.-H."/>
            <person name="Turgeon B."/>
            <person name="Goodwin S."/>
            <person name="Spatafora J."/>
            <person name="Crous P."/>
            <person name="Grigoriev I."/>
        </authorList>
    </citation>
    <scope>NUCLEOTIDE SEQUENCE</scope>
    <source>
        <strain evidence="1">CBS 122367</strain>
    </source>
</reference>
<protein>
    <submittedName>
        <fullName evidence="1">Uncharacterized protein</fullName>
    </submittedName>
</protein>
<evidence type="ECO:0000313" key="1">
    <source>
        <dbReference type="EMBL" id="KAF2690369.1"/>
    </source>
</evidence>
<name>A0A6G1JJN8_9PLEO</name>
<proteinExistence type="predicted"/>
<dbReference type="Proteomes" id="UP000799291">
    <property type="component" value="Unassembled WGS sequence"/>
</dbReference>
<dbReference type="EMBL" id="MU005571">
    <property type="protein sequence ID" value="KAF2690369.1"/>
    <property type="molecule type" value="Genomic_DNA"/>
</dbReference>